<comment type="subcellular location">
    <subcellularLocation>
        <location evidence="1">Cytoplasm</location>
        <location evidence="1">Cytoplasmic ribonucleoprotein granule</location>
    </subcellularLocation>
    <subcellularLocation>
        <location evidence="2">Cytoplasm</location>
        <location evidence="2">Perinuclear region</location>
    </subcellularLocation>
    <subcellularLocation>
        <location evidence="3">Secreted</location>
    </subcellularLocation>
</comment>
<evidence type="ECO:0000256" key="6">
    <source>
        <dbReference type="ARBA" id="ARBA00022525"/>
    </source>
</evidence>
<evidence type="ECO:0000256" key="9">
    <source>
        <dbReference type="ARBA" id="ARBA00022757"/>
    </source>
</evidence>
<evidence type="ECO:0000256" key="22">
    <source>
        <dbReference type="SAM" id="MobiDB-lite"/>
    </source>
</evidence>
<dbReference type="GO" id="GO:0016891">
    <property type="term" value="F:RNA endonuclease activity producing 5'-phosphomonoesters, hydrolytic mechanism"/>
    <property type="evidence" value="ECO:0007669"/>
    <property type="project" value="UniProtKB-ARBA"/>
</dbReference>
<accession>A0A182VU78</accession>
<dbReference type="CDD" id="cd04658">
    <property type="entry name" value="Piwi_piwi-like_Euk"/>
    <property type="match status" value="1"/>
</dbReference>
<reference evidence="26" key="2">
    <citation type="submission" date="2020-05" db="UniProtKB">
        <authorList>
            <consortium name="EnsemblMetazoa"/>
        </authorList>
    </citation>
    <scope>IDENTIFICATION</scope>
    <source>
        <strain evidence="26">MINIMUS1</strain>
    </source>
</reference>
<dbReference type="FunFam" id="2.40.10.10:FF:000077">
    <property type="entry name" value="Predicted protein"/>
    <property type="match status" value="1"/>
</dbReference>
<dbReference type="SUPFAM" id="SSF53098">
    <property type="entry name" value="Ribonuclease H-like"/>
    <property type="match status" value="1"/>
</dbReference>
<dbReference type="Gene3D" id="3.30.420.10">
    <property type="entry name" value="Ribonuclease H-like superfamily/Ribonuclease H"/>
    <property type="match status" value="1"/>
</dbReference>
<dbReference type="Proteomes" id="UP000075920">
    <property type="component" value="Unassembled WGS sequence"/>
</dbReference>
<keyword evidence="7 21" id="KW-0645">Protease</keyword>
<evidence type="ECO:0000256" key="12">
    <source>
        <dbReference type="ARBA" id="ARBA00022825"/>
    </source>
</evidence>
<dbReference type="GO" id="GO:0043186">
    <property type="term" value="C:P granule"/>
    <property type="evidence" value="ECO:0007669"/>
    <property type="project" value="UniProtKB-ARBA"/>
</dbReference>
<dbReference type="EnsemblMetazoa" id="AMIN001621-RA">
    <property type="protein sequence ID" value="AMIN001621-PA"/>
    <property type="gene ID" value="AMIN001621"/>
</dbReference>
<evidence type="ECO:0000256" key="14">
    <source>
        <dbReference type="ARBA" id="ARBA00022943"/>
    </source>
</evidence>
<evidence type="ECO:0000256" key="13">
    <source>
        <dbReference type="ARBA" id="ARBA00022884"/>
    </source>
</evidence>
<dbReference type="InterPro" id="IPR036085">
    <property type="entry name" value="PAZ_dom_sf"/>
</dbReference>
<feature type="compositionally biased region" description="Polar residues" evidence="22">
    <location>
        <begin position="119"/>
        <end position="155"/>
    </location>
</feature>
<evidence type="ECO:0000256" key="15">
    <source>
        <dbReference type="ARBA" id="ARBA00023145"/>
    </source>
</evidence>
<keyword evidence="13" id="KW-0694">RNA-binding</keyword>
<dbReference type="GO" id="GO:0005576">
    <property type="term" value="C:extracellular region"/>
    <property type="evidence" value="ECO:0007669"/>
    <property type="project" value="UniProtKB-SubCell"/>
</dbReference>
<evidence type="ECO:0000256" key="18">
    <source>
        <dbReference type="ARBA" id="ARBA00024195"/>
    </source>
</evidence>
<evidence type="ECO:0000256" key="17">
    <source>
        <dbReference type="ARBA" id="ARBA00023158"/>
    </source>
</evidence>
<dbReference type="PROSITE" id="PS50822">
    <property type="entry name" value="PIWI"/>
    <property type="match status" value="1"/>
</dbReference>
<dbReference type="InterPro" id="IPR018114">
    <property type="entry name" value="TRYPSIN_HIS"/>
</dbReference>
<sequence length="1206" mass="134951">MLMRSTARKPFQASKMSKRMNFLRSIIDASSNSSVEGSSNNSENPDSGFQTGQSSLEEQQSSQLPATSSGRGRSRALAALLQPSKPTDGSLPLVAAMPNLAIGGRGRFLQKLLNKQLPSDASTTSKQSDSGAVSCSSSEVDPVSMQENLDESVQSTPPPSRVSETVDTFVLRESKEPEAIVRQTGTSGTSVQMMSNFMELKCEKNRGVFVYTVDFEPTVDSKRARQQCVDSHRNIFGKAYTFDGTILLLPMELAHKKTVLDVRTPTDETPVNGTVLFRVQQRMHQNVMIYNKIFRRIMYILQLSEMGRKHYDPTQARIVPQHKLEIWPGFVTAVDEFDGGLMLNLDVTHRVLMQTTVYTHIKTIAQCRDAQFQENVLKSLLGAVVLTRYNKKTYRIDDVLFDLNPLCTFVYGDREITYVEYYKKQYGIEIHDHQQPLLVNRTERKVANREKPLEIQLCLVPELCYLTGLTDEMRKDYKVMRDIATYTRITPNQRLQAMQKFCENVNKNDAARDLLASWGLELKTTPLLMKGRQLQSENIMSGGGTTFSAGPNVDFTRQVTNNPMLEIVHIRQWILMYTQRDERVANVFMDCVKRSCKLLGVEIAQPQIEILPQDSTQLYVQALRTRIRAGTQIVVIICPTSRDDRYAAIKRVLCTEIPIPSQIINARTLANDKRNRSIVLKIMLQMNCKLGGTLWSVNIPLKETMICGMDSYHEGTTRSNSVSAFVGSLDPSFTHWYSRATIQERKEELLNGICVSLEKTLQAYRRRNCTLPQKIIIFRDGISESMLEVCDQYEIPQLEAACQKLAPDYKPKISFIIVQKRIITRLFSMGGGAPDGIGNAPPGSVLDHTVTRRNRFDYYLVAQTVQMGTVTPTHYIVLRDDSHFSPDVLQRLSYKMCYMYYNWTGTIRVPACCQYAHKLAYLVGQSVKRMPAETLNDKLKGLKCSVMANRIVLVCGLLLIVATAVSARLVAPPRRAQIVGGFPIDISDAPFQISLRENGHHTCGGSIISPNWILTAAHCLEGVSGSTVSIRAGSTYKQHGGIIRNAKRIVLHPDWDTSTYEADCALIELEDPLPLNGQTIASIEMPEQDEEDPAEGSKAMVSGWGKTLNVYHSSLVLRATFLPIVHRDNCQKAYRRTNTISQRMLCAGFFHGGHDSCQGDSGGPLVVDDLLVGVVSFAIGCAKPGLPGVNVRVSAVRDWIREVSDV</sequence>
<evidence type="ECO:0000256" key="16">
    <source>
        <dbReference type="ARBA" id="ARBA00023157"/>
    </source>
</evidence>
<dbReference type="InterPro" id="IPR036397">
    <property type="entry name" value="RNaseH_sf"/>
</dbReference>
<evidence type="ECO:0000256" key="5">
    <source>
        <dbReference type="ARBA" id="ARBA00022490"/>
    </source>
</evidence>
<keyword evidence="12 21" id="KW-0720">Serine protease</keyword>
<dbReference type="Gene3D" id="2.40.10.10">
    <property type="entry name" value="Trypsin-like serine proteases"/>
    <property type="match status" value="1"/>
</dbReference>
<dbReference type="FunFam" id="3.30.420.10:FF:000014">
    <property type="entry name" value="Piwi-like RNA-mediated gene silencing 1"/>
    <property type="match status" value="1"/>
</dbReference>
<evidence type="ECO:0000259" key="25">
    <source>
        <dbReference type="PROSITE" id="PS50822"/>
    </source>
</evidence>
<evidence type="ECO:0000256" key="4">
    <source>
        <dbReference type="ARBA" id="ARBA00022473"/>
    </source>
</evidence>
<keyword evidence="27" id="KW-1185">Reference proteome</keyword>
<evidence type="ECO:0000256" key="2">
    <source>
        <dbReference type="ARBA" id="ARBA00004556"/>
    </source>
</evidence>
<dbReference type="VEuPathDB" id="VectorBase:AMIN001621"/>
<keyword evidence="11 21" id="KW-0378">Hydrolase</keyword>
<evidence type="ECO:0000256" key="21">
    <source>
        <dbReference type="RuleBase" id="RU363034"/>
    </source>
</evidence>
<dbReference type="CDD" id="cd00190">
    <property type="entry name" value="Tryp_SPc"/>
    <property type="match status" value="1"/>
</dbReference>
<dbReference type="GO" id="GO:0048477">
    <property type="term" value="P:oogenesis"/>
    <property type="evidence" value="ECO:0007669"/>
    <property type="project" value="UniProtKB-KW"/>
</dbReference>
<keyword evidence="5" id="KW-0963">Cytoplasm</keyword>
<dbReference type="InterPro" id="IPR043504">
    <property type="entry name" value="Peptidase_S1_PA_chymotrypsin"/>
</dbReference>
<dbReference type="PROSITE" id="PS50240">
    <property type="entry name" value="TRYPSIN_DOM"/>
    <property type="match status" value="1"/>
</dbReference>
<dbReference type="PROSITE" id="PS50821">
    <property type="entry name" value="PAZ"/>
    <property type="match status" value="1"/>
</dbReference>
<dbReference type="PROSITE" id="PS00134">
    <property type="entry name" value="TRYPSIN_HIS"/>
    <property type="match status" value="1"/>
</dbReference>
<keyword evidence="8" id="KW-0732">Signal</keyword>
<organism evidence="26 27">
    <name type="scientific">Anopheles minimus</name>
    <dbReference type="NCBI Taxonomy" id="112268"/>
    <lineage>
        <taxon>Eukaryota</taxon>
        <taxon>Metazoa</taxon>
        <taxon>Ecdysozoa</taxon>
        <taxon>Arthropoda</taxon>
        <taxon>Hexapoda</taxon>
        <taxon>Insecta</taxon>
        <taxon>Pterygota</taxon>
        <taxon>Neoptera</taxon>
        <taxon>Endopterygota</taxon>
        <taxon>Diptera</taxon>
        <taxon>Nematocera</taxon>
        <taxon>Culicoidea</taxon>
        <taxon>Culicidae</taxon>
        <taxon>Anophelinae</taxon>
        <taxon>Anopheles</taxon>
    </lineage>
</organism>
<comment type="similarity">
    <text evidence="19">Belongs to the argonaute family. Piwi subfamily.</text>
</comment>
<feature type="domain" description="Piwi" evidence="25">
    <location>
        <begin position="633"/>
        <end position="928"/>
    </location>
</feature>
<feature type="region of interest" description="Disordered" evidence="22">
    <location>
        <begin position="119"/>
        <end position="164"/>
    </location>
</feature>
<name>A0A182VU78_9DIPT</name>
<keyword evidence="10" id="KW-0221">Differentiation</keyword>
<dbReference type="GO" id="GO:0007586">
    <property type="term" value="P:digestion"/>
    <property type="evidence" value="ECO:0007669"/>
    <property type="project" value="UniProtKB-KW"/>
</dbReference>
<dbReference type="CDD" id="cd02845">
    <property type="entry name" value="PAZ_piwi_like"/>
    <property type="match status" value="1"/>
</dbReference>
<dbReference type="GO" id="GO:0141009">
    <property type="term" value="P:transposable element silencing by piRNA-mediated mRNA destabilization"/>
    <property type="evidence" value="ECO:0007669"/>
    <property type="project" value="UniProtKB-ARBA"/>
</dbReference>
<dbReference type="SUPFAM" id="SSF50494">
    <property type="entry name" value="Trypsin-like serine proteases"/>
    <property type="match status" value="1"/>
</dbReference>
<keyword evidence="14" id="KW-0896">Oogenesis</keyword>
<dbReference type="SMART" id="SM00949">
    <property type="entry name" value="PAZ"/>
    <property type="match status" value="1"/>
</dbReference>
<evidence type="ECO:0000256" key="7">
    <source>
        <dbReference type="ARBA" id="ARBA00022670"/>
    </source>
</evidence>
<dbReference type="InterPro" id="IPR012337">
    <property type="entry name" value="RNaseH-like_sf"/>
</dbReference>
<evidence type="ECO:0000313" key="26">
    <source>
        <dbReference type="EnsemblMetazoa" id="AMIN001621-PA"/>
    </source>
</evidence>
<dbReference type="Pfam" id="PF02171">
    <property type="entry name" value="Piwi"/>
    <property type="match status" value="1"/>
</dbReference>
<dbReference type="InterPro" id="IPR009003">
    <property type="entry name" value="Peptidase_S1_PA"/>
</dbReference>
<dbReference type="FunFam" id="2.170.260.10:FF:000003">
    <property type="entry name" value="Piwi-like RNA-mediated gene silencing 2"/>
    <property type="match status" value="1"/>
</dbReference>
<dbReference type="GO" id="GO:0140965">
    <property type="term" value="P:secondary piRNA processing"/>
    <property type="evidence" value="ECO:0007669"/>
    <property type="project" value="UniProtKB-ARBA"/>
</dbReference>
<dbReference type="InterPro" id="IPR001314">
    <property type="entry name" value="Peptidase_S1A"/>
</dbReference>
<keyword evidence="16" id="KW-1015">Disulfide bond</keyword>
<evidence type="ECO:0000256" key="11">
    <source>
        <dbReference type="ARBA" id="ARBA00022801"/>
    </source>
</evidence>
<dbReference type="PRINTS" id="PR00722">
    <property type="entry name" value="CHYMOTRYPSIN"/>
</dbReference>
<evidence type="ECO:0000259" key="23">
    <source>
        <dbReference type="PROSITE" id="PS50240"/>
    </source>
</evidence>
<feature type="compositionally biased region" description="Low complexity" evidence="22">
    <location>
        <begin position="31"/>
        <end position="44"/>
    </location>
</feature>
<evidence type="ECO:0000256" key="20">
    <source>
        <dbReference type="ARBA" id="ARBA00038868"/>
    </source>
</evidence>
<evidence type="ECO:0000256" key="8">
    <source>
        <dbReference type="ARBA" id="ARBA00022729"/>
    </source>
</evidence>
<dbReference type="PROSITE" id="PS00135">
    <property type="entry name" value="TRYPSIN_SER"/>
    <property type="match status" value="1"/>
</dbReference>
<feature type="region of interest" description="Disordered" evidence="22">
    <location>
        <begin position="31"/>
        <end position="74"/>
    </location>
</feature>
<dbReference type="Pfam" id="PF00089">
    <property type="entry name" value="Trypsin"/>
    <property type="match status" value="1"/>
</dbReference>
<dbReference type="SMART" id="SM00950">
    <property type="entry name" value="Piwi"/>
    <property type="match status" value="1"/>
</dbReference>
<dbReference type="AlphaFoldDB" id="A0A182VU78"/>
<dbReference type="GO" id="GO:0004252">
    <property type="term" value="F:serine-type endopeptidase activity"/>
    <property type="evidence" value="ECO:0007669"/>
    <property type="project" value="UniProtKB-EC"/>
</dbReference>
<dbReference type="Pfam" id="PF23278">
    <property type="entry name" value="Piwi_N"/>
    <property type="match status" value="1"/>
</dbReference>
<dbReference type="SUPFAM" id="SSF101690">
    <property type="entry name" value="PAZ domain"/>
    <property type="match status" value="1"/>
</dbReference>
<keyword evidence="4" id="KW-0217">Developmental protein</keyword>
<feature type="compositionally biased region" description="Low complexity" evidence="22">
    <location>
        <begin position="53"/>
        <end position="64"/>
    </location>
</feature>
<dbReference type="GO" id="GO:0048471">
    <property type="term" value="C:perinuclear region of cytoplasm"/>
    <property type="evidence" value="ECO:0007669"/>
    <property type="project" value="UniProtKB-SubCell"/>
</dbReference>
<proteinExistence type="inferred from homology"/>
<dbReference type="STRING" id="112268.A0A182VU78"/>
<evidence type="ECO:0000256" key="3">
    <source>
        <dbReference type="ARBA" id="ARBA00004613"/>
    </source>
</evidence>
<dbReference type="InterPro" id="IPR003100">
    <property type="entry name" value="PAZ_dom"/>
</dbReference>
<comment type="similarity">
    <text evidence="18">Belongs to the peptidase S1 family. CLIP subfamily.</text>
</comment>
<evidence type="ECO:0000256" key="1">
    <source>
        <dbReference type="ARBA" id="ARBA00004331"/>
    </source>
</evidence>
<dbReference type="Gene3D" id="2.170.260.10">
    <property type="entry name" value="paz domain"/>
    <property type="match status" value="1"/>
</dbReference>
<keyword evidence="17" id="KW-0943">RNA-mediated gene silencing</keyword>
<feature type="domain" description="PAZ" evidence="24">
    <location>
        <begin position="356"/>
        <end position="468"/>
    </location>
</feature>
<dbReference type="Gene3D" id="3.40.50.2300">
    <property type="match status" value="1"/>
</dbReference>
<dbReference type="EC" id="3.4.21.4" evidence="20"/>
<evidence type="ECO:0000259" key="24">
    <source>
        <dbReference type="PROSITE" id="PS50821"/>
    </source>
</evidence>
<reference evidence="27" key="1">
    <citation type="submission" date="2013-03" db="EMBL/GenBank/DDBJ databases">
        <title>The Genome Sequence of Anopheles minimus MINIMUS1.</title>
        <authorList>
            <consortium name="The Broad Institute Genomics Platform"/>
            <person name="Neafsey D.E."/>
            <person name="Walton C."/>
            <person name="Walker B."/>
            <person name="Young S.K."/>
            <person name="Zeng Q."/>
            <person name="Gargeya S."/>
            <person name="Fitzgerald M."/>
            <person name="Haas B."/>
            <person name="Abouelleil A."/>
            <person name="Allen A.W."/>
            <person name="Alvarado L."/>
            <person name="Arachchi H.M."/>
            <person name="Berlin A.M."/>
            <person name="Chapman S.B."/>
            <person name="Gainer-Dewar J."/>
            <person name="Goldberg J."/>
            <person name="Griggs A."/>
            <person name="Gujja S."/>
            <person name="Hansen M."/>
            <person name="Howarth C."/>
            <person name="Imamovic A."/>
            <person name="Ireland A."/>
            <person name="Larimer J."/>
            <person name="McCowan C."/>
            <person name="Murphy C."/>
            <person name="Pearson M."/>
            <person name="Poon T.W."/>
            <person name="Priest M."/>
            <person name="Roberts A."/>
            <person name="Saif S."/>
            <person name="Shea T."/>
            <person name="Sisk P."/>
            <person name="Sykes S."/>
            <person name="Wortman J."/>
            <person name="Nusbaum C."/>
            <person name="Birren B."/>
        </authorList>
    </citation>
    <scope>NUCLEOTIDE SEQUENCE [LARGE SCALE GENOMIC DNA]</scope>
    <source>
        <strain evidence="27">MINIMUS1</strain>
    </source>
</reference>
<dbReference type="InterPro" id="IPR003165">
    <property type="entry name" value="Piwi"/>
</dbReference>
<dbReference type="InterPro" id="IPR001254">
    <property type="entry name" value="Trypsin_dom"/>
</dbReference>
<evidence type="ECO:0000313" key="27">
    <source>
        <dbReference type="Proteomes" id="UP000075920"/>
    </source>
</evidence>
<dbReference type="GO" id="GO:0003723">
    <property type="term" value="F:RNA binding"/>
    <property type="evidence" value="ECO:0007669"/>
    <property type="project" value="UniProtKB-KW"/>
</dbReference>
<dbReference type="GO" id="GO:0006508">
    <property type="term" value="P:proteolysis"/>
    <property type="evidence" value="ECO:0007669"/>
    <property type="project" value="UniProtKB-KW"/>
</dbReference>
<keyword evidence="6" id="KW-0964">Secreted</keyword>
<protein>
    <recommendedName>
        <fullName evidence="20">trypsin</fullName>
        <ecNumber evidence="20">3.4.21.4</ecNumber>
    </recommendedName>
</protein>
<keyword evidence="9" id="KW-0222">Digestion</keyword>
<keyword evidence="15" id="KW-0865">Zymogen</keyword>
<feature type="domain" description="Peptidase S1" evidence="23">
    <location>
        <begin position="978"/>
        <end position="1205"/>
    </location>
</feature>
<evidence type="ECO:0000256" key="19">
    <source>
        <dbReference type="ARBA" id="ARBA00038291"/>
    </source>
</evidence>
<dbReference type="Pfam" id="PF02170">
    <property type="entry name" value="PAZ"/>
    <property type="match status" value="1"/>
</dbReference>
<dbReference type="PANTHER" id="PTHR22891">
    <property type="entry name" value="EUKARYOTIC TRANSLATION INITIATION FACTOR 2C"/>
    <property type="match status" value="1"/>
</dbReference>
<dbReference type="InterPro" id="IPR033116">
    <property type="entry name" value="TRYPSIN_SER"/>
</dbReference>
<evidence type="ECO:0000256" key="10">
    <source>
        <dbReference type="ARBA" id="ARBA00022782"/>
    </source>
</evidence>
<dbReference type="SMART" id="SM00020">
    <property type="entry name" value="Tryp_SPc"/>
    <property type="match status" value="1"/>
</dbReference>